<proteinExistence type="predicted"/>
<reference evidence="3" key="2">
    <citation type="journal article" date="2022" name="Microb. Genom.">
        <title>A chromosome-scale genome assembly of the tomato pathogen Cladosporium fulvum reveals a compartmentalized genome architecture and the presence of a dispensable chromosome.</title>
        <authorList>
            <person name="Zaccaron A.Z."/>
            <person name="Chen L.H."/>
            <person name="Samaras A."/>
            <person name="Stergiopoulos I."/>
        </authorList>
    </citation>
    <scope>NUCLEOTIDE SEQUENCE</scope>
    <source>
        <strain evidence="3">Race5_Kim</strain>
    </source>
</reference>
<dbReference type="AlphaFoldDB" id="A0A9Q8LF82"/>
<evidence type="ECO:0000313" key="4">
    <source>
        <dbReference type="Proteomes" id="UP000756132"/>
    </source>
</evidence>
<protein>
    <submittedName>
        <fullName evidence="3">SH3 domain-containing YSC84-like protein 1</fullName>
    </submittedName>
</protein>
<accession>A0A9Q8LF82</accession>
<name>A0A9Q8LF82_PASFU</name>
<dbReference type="GeneID" id="71984639"/>
<dbReference type="InterPro" id="IPR051702">
    <property type="entry name" value="SH3_domain_YSC84-like"/>
</dbReference>
<dbReference type="KEGG" id="ffu:CLAFUR5_04761"/>
<dbReference type="EMBL" id="CP090166">
    <property type="protein sequence ID" value="UJO16119.1"/>
    <property type="molecule type" value="Genomic_DNA"/>
</dbReference>
<sequence length="276" mass="29438">MSGLKARALELLSAAKSGDPIQSLKRSVDAQTLWPESLDREADNAASILRSFFVDGFIVPYRTASSCPQEIIKKSQGLAVFHVLRDDLRSPAASGSGVILARSPDGKWSDTAGILVDFDLPKTSELEVIDVVLVFRDKQSLEAISRDDCVLGKTLRFSPGPLPKSDAGAEGYSTDSFLAPVWIYAKSKGHSIDLKLDGLKIYQAQDENDRYYGVHGISAKEILSGQAKGPSGGASTLRTTITALDTQSGDYSGLPASGSCPGDKRVRKGNSTNVTS</sequence>
<evidence type="ECO:0000313" key="3">
    <source>
        <dbReference type="EMBL" id="UJO16119.1"/>
    </source>
</evidence>
<gene>
    <name evidence="3" type="ORF">CLAFUR5_04761</name>
</gene>
<feature type="domain" description="Ysc84 actin-binding" evidence="2">
    <location>
        <begin position="127"/>
        <end position="243"/>
    </location>
</feature>
<dbReference type="OMA" id="PTATGDH"/>
<dbReference type="InterPro" id="IPR007461">
    <property type="entry name" value="Ysc84_actin-binding"/>
</dbReference>
<dbReference type="Proteomes" id="UP000756132">
    <property type="component" value="Chromosome 4"/>
</dbReference>
<organism evidence="3 4">
    <name type="scientific">Passalora fulva</name>
    <name type="common">Tomato leaf mold</name>
    <name type="synonym">Cladosporium fulvum</name>
    <dbReference type="NCBI Taxonomy" id="5499"/>
    <lineage>
        <taxon>Eukaryota</taxon>
        <taxon>Fungi</taxon>
        <taxon>Dikarya</taxon>
        <taxon>Ascomycota</taxon>
        <taxon>Pezizomycotina</taxon>
        <taxon>Dothideomycetes</taxon>
        <taxon>Dothideomycetidae</taxon>
        <taxon>Mycosphaerellales</taxon>
        <taxon>Mycosphaerellaceae</taxon>
        <taxon>Fulvia</taxon>
    </lineage>
</organism>
<dbReference type="PANTHER" id="PTHR15629:SF8">
    <property type="entry name" value="DUF500 DOMAIN PROTEIN (AFU_ORTHOLOGUE AFUA_5G07310)"/>
    <property type="match status" value="1"/>
</dbReference>
<dbReference type="Pfam" id="PF04366">
    <property type="entry name" value="Ysc84"/>
    <property type="match status" value="1"/>
</dbReference>
<dbReference type="GO" id="GO:0035091">
    <property type="term" value="F:phosphatidylinositol binding"/>
    <property type="evidence" value="ECO:0007669"/>
    <property type="project" value="TreeGrafter"/>
</dbReference>
<evidence type="ECO:0000256" key="1">
    <source>
        <dbReference type="SAM" id="MobiDB-lite"/>
    </source>
</evidence>
<evidence type="ECO:0000259" key="2">
    <source>
        <dbReference type="Pfam" id="PF04366"/>
    </source>
</evidence>
<reference evidence="3" key="1">
    <citation type="submission" date="2021-12" db="EMBL/GenBank/DDBJ databases">
        <authorList>
            <person name="Zaccaron A."/>
            <person name="Stergiopoulos I."/>
        </authorList>
    </citation>
    <scope>NUCLEOTIDE SEQUENCE</scope>
    <source>
        <strain evidence="3">Race5_Kim</strain>
    </source>
</reference>
<dbReference type="PANTHER" id="PTHR15629">
    <property type="entry name" value="SH3YL1 PROTEIN"/>
    <property type="match status" value="1"/>
</dbReference>
<dbReference type="CDD" id="cd11524">
    <property type="entry name" value="SYLF"/>
    <property type="match status" value="1"/>
</dbReference>
<dbReference type="RefSeq" id="XP_047760485.1">
    <property type="nucleotide sequence ID" value="XM_047903909.1"/>
</dbReference>
<feature type="region of interest" description="Disordered" evidence="1">
    <location>
        <begin position="248"/>
        <end position="276"/>
    </location>
</feature>
<keyword evidence="4" id="KW-1185">Reference proteome</keyword>
<dbReference type="OrthoDB" id="10255128at2759"/>